<evidence type="ECO:0000313" key="8">
    <source>
        <dbReference type="Proteomes" id="UP000295122"/>
    </source>
</evidence>
<keyword evidence="8" id="KW-1185">Reference proteome</keyword>
<dbReference type="GO" id="GO:0016787">
    <property type="term" value="F:hydrolase activity"/>
    <property type="evidence" value="ECO:0007669"/>
    <property type="project" value="UniProtKB-KW"/>
</dbReference>
<organism evidence="7 8">
    <name type="scientific">Enterovirga rhinocerotis</name>
    <dbReference type="NCBI Taxonomy" id="1339210"/>
    <lineage>
        <taxon>Bacteria</taxon>
        <taxon>Pseudomonadati</taxon>
        <taxon>Pseudomonadota</taxon>
        <taxon>Alphaproteobacteria</taxon>
        <taxon>Hyphomicrobiales</taxon>
        <taxon>Methylobacteriaceae</taxon>
        <taxon>Enterovirga</taxon>
    </lineage>
</organism>
<keyword evidence="4" id="KW-0378">Hydrolase</keyword>
<sequence length="342" mass="36638">MLVVHSPASLLHDPSGYFRRGQTVEHPEQARRYSILRDAVAEAGHRLGEPRDHGLAPITAVHDAGYLDLLSTVWSRRAELPGIGEEILTGHFARPQMARRPEGLLGQLGYHMADTSTPVRARTWEAIYSSAQVALEGAACLLERRGVYALCRPPGHHAYADSAGGFCFLNNTAIAAQSLRSAMGGRVAILDIDVHHGNGTQGIFWSRPDVLTVSIHADPSNYFPFYAGYADETGGGEGRGFNRNLVLPEGSGDAPWLGAIRDAMGQIDGYGPAALVVALGFDASEHDPIGAFRVTTDGFSRAAEIVAGFRGPVLLVQEGGYLCEALPKNLVAFLAAFEGARR</sequence>
<keyword evidence="3" id="KW-0479">Metal-binding</keyword>
<dbReference type="InterPro" id="IPR023696">
    <property type="entry name" value="Ureohydrolase_dom_sf"/>
</dbReference>
<dbReference type="PRINTS" id="PR01270">
    <property type="entry name" value="HDASUPER"/>
</dbReference>
<dbReference type="GO" id="GO:0040029">
    <property type="term" value="P:epigenetic regulation of gene expression"/>
    <property type="evidence" value="ECO:0007669"/>
    <property type="project" value="TreeGrafter"/>
</dbReference>
<reference evidence="7 8" key="1">
    <citation type="submission" date="2019-03" db="EMBL/GenBank/DDBJ databases">
        <title>Genomic Encyclopedia of Type Strains, Phase IV (KMG-IV): sequencing the most valuable type-strain genomes for metagenomic binning, comparative biology and taxonomic classification.</title>
        <authorList>
            <person name="Goeker M."/>
        </authorList>
    </citation>
    <scope>NUCLEOTIDE SEQUENCE [LARGE SCALE GENOMIC DNA]</scope>
    <source>
        <strain evidence="7 8">DSM 25903</strain>
    </source>
</reference>
<dbReference type="RefSeq" id="WP_133769628.1">
    <property type="nucleotide sequence ID" value="NZ_SNZR01000011.1"/>
</dbReference>
<evidence type="ECO:0000313" key="7">
    <source>
        <dbReference type="EMBL" id="TDR94768.1"/>
    </source>
</evidence>
<evidence type="ECO:0000256" key="4">
    <source>
        <dbReference type="ARBA" id="ARBA00022801"/>
    </source>
</evidence>
<protein>
    <submittedName>
        <fullName evidence="7">Acetoin utilization deacetylase AcuC-like enzyme</fullName>
    </submittedName>
</protein>
<keyword evidence="5" id="KW-0862">Zinc</keyword>
<dbReference type="Proteomes" id="UP000295122">
    <property type="component" value="Unassembled WGS sequence"/>
</dbReference>
<dbReference type="AlphaFoldDB" id="A0A4R7C8K4"/>
<dbReference type="Gene3D" id="3.40.800.20">
    <property type="entry name" value="Histone deacetylase domain"/>
    <property type="match status" value="1"/>
</dbReference>
<dbReference type="InterPro" id="IPR000286">
    <property type="entry name" value="HDACs"/>
</dbReference>
<dbReference type="CDD" id="cd10001">
    <property type="entry name" value="HDAC_classII_APAH"/>
    <property type="match status" value="1"/>
</dbReference>
<dbReference type="GO" id="GO:0046872">
    <property type="term" value="F:metal ion binding"/>
    <property type="evidence" value="ECO:0007669"/>
    <property type="project" value="UniProtKB-KW"/>
</dbReference>
<feature type="domain" description="Histone deacetylase" evidence="6">
    <location>
        <begin position="26"/>
        <end position="335"/>
    </location>
</feature>
<dbReference type="InterPro" id="IPR023801">
    <property type="entry name" value="His_deacetylse_dom"/>
</dbReference>
<evidence type="ECO:0000256" key="2">
    <source>
        <dbReference type="ARBA" id="ARBA00005947"/>
    </source>
</evidence>
<accession>A0A4R7C8K4</accession>
<comment type="caution">
    <text evidence="7">The sequence shown here is derived from an EMBL/GenBank/DDBJ whole genome shotgun (WGS) entry which is preliminary data.</text>
</comment>
<dbReference type="InterPro" id="IPR037138">
    <property type="entry name" value="His_deacetylse_dom_sf"/>
</dbReference>
<dbReference type="OrthoDB" id="9808367at2"/>
<dbReference type="GO" id="GO:0004407">
    <property type="term" value="F:histone deacetylase activity"/>
    <property type="evidence" value="ECO:0007669"/>
    <property type="project" value="TreeGrafter"/>
</dbReference>
<evidence type="ECO:0000256" key="5">
    <source>
        <dbReference type="ARBA" id="ARBA00022833"/>
    </source>
</evidence>
<dbReference type="EMBL" id="SNZR01000011">
    <property type="protein sequence ID" value="TDR94768.1"/>
    <property type="molecule type" value="Genomic_DNA"/>
</dbReference>
<name>A0A4R7C8K4_9HYPH</name>
<evidence type="ECO:0000259" key="6">
    <source>
        <dbReference type="Pfam" id="PF00850"/>
    </source>
</evidence>
<comment type="similarity">
    <text evidence="2">Belongs to the histone deacetylase family.</text>
</comment>
<gene>
    <name evidence="7" type="ORF">EV668_2057</name>
</gene>
<proteinExistence type="inferred from homology"/>
<evidence type="ECO:0000256" key="1">
    <source>
        <dbReference type="ARBA" id="ARBA00001947"/>
    </source>
</evidence>
<dbReference type="Pfam" id="PF00850">
    <property type="entry name" value="Hist_deacetyl"/>
    <property type="match status" value="1"/>
</dbReference>
<comment type="cofactor">
    <cofactor evidence="1">
        <name>Zn(2+)</name>
        <dbReference type="ChEBI" id="CHEBI:29105"/>
    </cofactor>
</comment>
<dbReference type="PANTHER" id="PTHR10625">
    <property type="entry name" value="HISTONE DEACETYLASE HDAC1-RELATED"/>
    <property type="match status" value="1"/>
</dbReference>
<evidence type="ECO:0000256" key="3">
    <source>
        <dbReference type="ARBA" id="ARBA00022723"/>
    </source>
</evidence>
<dbReference type="SUPFAM" id="SSF52768">
    <property type="entry name" value="Arginase/deacetylase"/>
    <property type="match status" value="1"/>
</dbReference>
<dbReference type="PANTHER" id="PTHR10625:SF17">
    <property type="entry name" value="HISTONE DEACETYLASE 8"/>
    <property type="match status" value="1"/>
</dbReference>